<dbReference type="EMBL" id="MAVT02000220">
    <property type="protein sequence ID" value="POS78021.1"/>
    <property type="molecule type" value="Genomic_DNA"/>
</dbReference>
<sequence length="151" mass="16441">MLPPSYDLVSQETKHTVQLFMARSIGFLQGRGFRDDEVANAMEQCMEIATREAVDWAVAEWRKNQKLCLLLDDSPLSSEFLEAVGLTEEEARNGNSQTNGHHAGEQEDDHEAAEPHADEGSQSSLASRASSRASSQASSQASSRVSSQVSS</sequence>
<gene>
    <name evidence="2" type="ORF">DHEL01_v203591</name>
</gene>
<dbReference type="InParanoid" id="A0A2P5I692"/>
<proteinExistence type="predicted"/>
<comment type="caution">
    <text evidence="2">The sequence shown here is derived from an EMBL/GenBank/DDBJ whole genome shotgun (WGS) entry which is preliminary data.</text>
</comment>
<evidence type="ECO:0000313" key="2">
    <source>
        <dbReference type="EMBL" id="POS78021.1"/>
    </source>
</evidence>
<organism evidence="2 3">
    <name type="scientific">Diaporthe helianthi</name>
    <dbReference type="NCBI Taxonomy" id="158607"/>
    <lineage>
        <taxon>Eukaryota</taxon>
        <taxon>Fungi</taxon>
        <taxon>Dikarya</taxon>
        <taxon>Ascomycota</taxon>
        <taxon>Pezizomycotina</taxon>
        <taxon>Sordariomycetes</taxon>
        <taxon>Sordariomycetidae</taxon>
        <taxon>Diaporthales</taxon>
        <taxon>Diaporthaceae</taxon>
        <taxon>Diaporthe</taxon>
    </lineage>
</organism>
<protein>
    <submittedName>
        <fullName evidence="2">Uncharacterized protein</fullName>
    </submittedName>
</protein>
<keyword evidence="3" id="KW-1185">Reference proteome</keyword>
<dbReference type="OrthoDB" id="5217086at2759"/>
<feature type="compositionally biased region" description="Low complexity" evidence="1">
    <location>
        <begin position="121"/>
        <end position="151"/>
    </location>
</feature>
<evidence type="ECO:0000256" key="1">
    <source>
        <dbReference type="SAM" id="MobiDB-lite"/>
    </source>
</evidence>
<reference evidence="2" key="1">
    <citation type="submission" date="2017-09" db="EMBL/GenBank/DDBJ databases">
        <title>Polyketide synthases of a Diaporthe helianthi virulent isolate.</title>
        <authorList>
            <person name="Baroncelli R."/>
        </authorList>
    </citation>
    <scope>NUCLEOTIDE SEQUENCE [LARGE SCALE GENOMIC DNA]</scope>
    <source>
        <strain evidence="2">7/96</strain>
    </source>
</reference>
<evidence type="ECO:0000313" key="3">
    <source>
        <dbReference type="Proteomes" id="UP000094444"/>
    </source>
</evidence>
<feature type="region of interest" description="Disordered" evidence="1">
    <location>
        <begin position="87"/>
        <end position="151"/>
    </location>
</feature>
<dbReference type="AlphaFoldDB" id="A0A2P5I692"/>
<dbReference type="Proteomes" id="UP000094444">
    <property type="component" value="Unassembled WGS sequence"/>
</dbReference>
<name>A0A2P5I692_DIAHE</name>
<accession>A0A2P5I692</accession>